<protein>
    <recommendedName>
        <fullName evidence="7">Protein arginine methyltransferase NDUFAF7</fullName>
        <ecNumber evidence="7">2.1.1.320</ecNumber>
    </recommendedName>
</protein>
<dbReference type="RefSeq" id="XP_016237261.1">
    <property type="nucleotide sequence ID" value="XM_016378584.1"/>
</dbReference>
<evidence type="ECO:0000313" key="10">
    <source>
        <dbReference type="Proteomes" id="UP000053328"/>
    </source>
</evidence>
<dbReference type="EMBL" id="KN847494">
    <property type="protein sequence ID" value="KIW17045.1"/>
    <property type="molecule type" value="Genomic_DNA"/>
</dbReference>
<dbReference type="OrthoDB" id="17415at2759"/>
<keyword evidence="5 7" id="KW-0496">Mitochondrion</keyword>
<comment type="catalytic activity">
    <reaction evidence="6 7">
        <text>L-arginyl-[protein] + 2 S-adenosyl-L-methionine = N(omega),N(omega)'-dimethyl-L-arginyl-[protein] + 2 S-adenosyl-L-homocysteine + 2 H(+)</text>
        <dbReference type="Rhea" id="RHEA:48108"/>
        <dbReference type="Rhea" id="RHEA-COMP:10532"/>
        <dbReference type="Rhea" id="RHEA-COMP:11992"/>
        <dbReference type="ChEBI" id="CHEBI:15378"/>
        <dbReference type="ChEBI" id="CHEBI:29965"/>
        <dbReference type="ChEBI" id="CHEBI:57856"/>
        <dbReference type="ChEBI" id="CHEBI:59789"/>
        <dbReference type="ChEBI" id="CHEBI:88221"/>
        <dbReference type="EC" id="2.1.1.320"/>
    </reaction>
</comment>
<accession>A0A0D2BEN9</accession>
<dbReference type="PANTHER" id="PTHR12049:SF5">
    <property type="entry name" value="PROTEIN ARGININE METHYLTRANSFERASE NDUFAF7 HOMOLOG, MITOCHONDRIAL"/>
    <property type="match status" value="1"/>
</dbReference>
<sequence length="496" mass="58558">MDSPAVSRIFQQLFARRSRHCLCFPSASRRSAPRSFQQHRTYAARRKQDDKDGGSSWQQRIDAFPKDMSRQLQEYPRVTARDLQHRTQRPRRVKMYARDFIEDSLYNPNYGYFSKHATIFNSPRPFHFPSIRDGAEFNRLVDQSYVDFEDALDSVEPNELRQLWHTPTELFRPYYGEAIARYLVTNYKMTLFPYHDLIIYELGAGNGTLMRNILDYIFENEPEVYERTKFKIVEISKSLADLQLTNLSRSPYAECHIEQTQILHRSIFDWSEYVHSPCFVLALEVVDNFPHDQIRYDPETEEPLQGSVLIDEDGEFFEFYERTLDPVALRYLRVREVAARSPFFTPISQPKLLRRLRHSLPFAPNLTQPEYIPTRLMQFFDVLHQYFPAHRLVLSDFDFLPDAVAGINAPVVQTRYKRRNVQVTTPYVHQGYFDIFFPTDFAMMEDVYRAITGKLTRVSSHRSFLESWAFLEETQVRNGENPMLNWYANASVMTTV</sequence>
<dbReference type="VEuPathDB" id="FungiDB:PV08_04236"/>
<comment type="subcellular location">
    <subcellularLocation>
        <location evidence="1 7">Mitochondrion</location>
    </subcellularLocation>
</comment>
<dbReference type="EC" id="2.1.1.320" evidence="7"/>
<proteinExistence type="inferred from homology"/>
<evidence type="ECO:0000256" key="2">
    <source>
        <dbReference type="ARBA" id="ARBA00005891"/>
    </source>
</evidence>
<dbReference type="AlphaFoldDB" id="A0A0D2BEN9"/>
<evidence type="ECO:0000256" key="4">
    <source>
        <dbReference type="ARBA" id="ARBA00022679"/>
    </source>
</evidence>
<dbReference type="InterPro" id="IPR029063">
    <property type="entry name" value="SAM-dependent_MTases_sf"/>
</dbReference>
<evidence type="ECO:0000256" key="3">
    <source>
        <dbReference type="ARBA" id="ARBA00022603"/>
    </source>
</evidence>
<dbReference type="InterPro" id="IPR003788">
    <property type="entry name" value="NDUFAF7"/>
</dbReference>
<dbReference type="Gene3D" id="3.40.50.12710">
    <property type="match status" value="1"/>
</dbReference>
<comment type="similarity">
    <text evidence="2 7">Belongs to the NDUFAF7 family.</text>
</comment>
<evidence type="ECO:0000313" key="9">
    <source>
        <dbReference type="EMBL" id="KIW17045.1"/>
    </source>
</evidence>
<dbReference type="GO" id="GO:0032259">
    <property type="term" value="P:methylation"/>
    <property type="evidence" value="ECO:0007669"/>
    <property type="project" value="UniProtKB-KW"/>
</dbReference>
<dbReference type="FunFam" id="3.40.50.12710:FF:000002">
    <property type="entry name" value="Protein arginine methyltransferase NDUFAF7"/>
    <property type="match status" value="1"/>
</dbReference>
<name>A0A0D2BEN9_9EURO</name>
<keyword evidence="4 7" id="KW-0808">Transferase</keyword>
<dbReference type="GO" id="GO:0005739">
    <property type="term" value="C:mitochondrion"/>
    <property type="evidence" value="ECO:0007669"/>
    <property type="project" value="UniProtKB-SubCell"/>
</dbReference>
<dbReference type="SUPFAM" id="SSF53335">
    <property type="entry name" value="S-adenosyl-L-methionine-dependent methyltransferases"/>
    <property type="match status" value="1"/>
</dbReference>
<evidence type="ECO:0000256" key="6">
    <source>
        <dbReference type="ARBA" id="ARBA00048612"/>
    </source>
</evidence>
<evidence type="ECO:0000256" key="1">
    <source>
        <dbReference type="ARBA" id="ARBA00004173"/>
    </source>
</evidence>
<dbReference type="GeneID" id="27331319"/>
<comment type="function">
    <text evidence="7">Arginine methyltransferase involved in the assembly or stability of mitochondrial NADH:ubiquinone oxidoreductase complex (complex I).</text>
</comment>
<dbReference type="PANTHER" id="PTHR12049">
    <property type="entry name" value="PROTEIN ARGININE METHYLTRANSFERASE NDUFAF7, MITOCHONDRIAL"/>
    <property type="match status" value="1"/>
</dbReference>
<keyword evidence="10" id="KW-1185">Reference proteome</keyword>
<dbReference type="Proteomes" id="UP000053328">
    <property type="component" value="Unassembled WGS sequence"/>
</dbReference>
<evidence type="ECO:0000256" key="5">
    <source>
        <dbReference type="ARBA" id="ARBA00023128"/>
    </source>
</evidence>
<dbReference type="GO" id="GO:0035243">
    <property type="term" value="F:protein-arginine omega-N symmetric methyltransferase activity"/>
    <property type="evidence" value="ECO:0007669"/>
    <property type="project" value="UniProtKB-EC"/>
</dbReference>
<evidence type="ECO:0000256" key="7">
    <source>
        <dbReference type="RuleBase" id="RU364114"/>
    </source>
</evidence>
<organism evidence="9 10">
    <name type="scientific">Exophiala spinifera</name>
    <dbReference type="NCBI Taxonomy" id="91928"/>
    <lineage>
        <taxon>Eukaryota</taxon>
        <taxon>Fungi</taxon>
        <taxon>Dikarya</taxon>
        <taxon>Ascomycota</taxon>
        <taxon>Pezizomycotina</taxon>
        <taxon>Eurotiomycetes</taxon>
        <taxon>Chaetothyriomycetidae</taxon>
        <taxon>Chaetothyriales</taxon>
        <taxon>Herpotrichiellaceae</taxon>
        <taxon>Exophiala</taxon>
    </lineage>
</organism>
<evidence type="ECO:0000256" key="8">
    <source>
        <dbReference type="SAM" id="MobiDB-lite"/>
    </source>
</evidence>
<reference evidence="9 10" key="1">
    <citation type="submission" date="2015-01" db="EMBL/GenBank/DDBJ databases">
        <title>The Genome Sequence of Exophiala spinifera CBS89968.</title>
        <authorList>
            <consortium name="The Broad Institute Genomics Platform"/>
            <person name="Cuomo C."/>
            <person name="de Hoog S."/>
            <person name="Gorbushina A."/>
            <person name="Stielow B."/>
            <person name="Teixiera M."/>
            <person name="Abouelleil A."/>
            <person name="Chapman S.B."/>
            <person name="Priest M."/>
            <person name="Young S.K."/>
            <person name="Wortman J."/>
            <person name="Nusbaum C."/>
            <person name="Birren B."/>
        </authorList>
    </citation>
    <scope>NUCLEOTIDE SEQUENCE [LARGE SCALE GENOMIC DNA]</scope>
    <source>
        <strain evidence="9 10">CBS 89968</strain>
    </source>
</reference>
<dbReference type="Pfam" id="PF02636">
    <property type="entry name" value="Methyltransf_28"/>
    <property type="match status" value="1"/>
</dbReference>
<dbReference type="HOGENOM" id="CLU_028484_1_0_1"/>
<keyword evidence="3 7" id="KW-0489">Methyltransferase</keyword>
<feature type="region of interest" description="Disordered" evidence="8">
    <location>
        <begin position="34"/>
        <end position="58"/>
    </location>
</feature>
<gene>
    <name evidence="9" type="ORF">PV08_04236</name>
</gene>
<dbReference type="InterPro" id="IPR038375">
    <property type="entry name" value="NDUFAF7_sf"/>
</dbReference>
<dbReference type="STRING" id="91928.A0A0D2BEN9"/>